<keyword evidence="10" id="KW-0961">Cell wall biogenesis/degradation</keyword>
<proteinExistence type="inferred from homology"/>
<comment type="similarity">
    <text evidence="3">Belongs to the transpeptidase family.</text>
</comment>
<keyword evidence="4" id="KW-1003">Cell membrane</keyword>
<evidence type="ECO:0000256" key="7">
    <source>
        <dbReference type="ARBA" id="ARBA00022984"/>
    </source>
</evidence>
<evidence type="ECO:0000256" key="1">
    <source>
        <dbReference type="ARBA" id="ARBA00004167"/>
    </source>
</evidence>
<dbReference type="Gene3D" id="3.90.1310.10">
    <property type="entry name" value="Penicillin-binding protein 2a (Domain 2)"/>
    <property type="match status" value="1"/>
</dbReference>
<keyword evidence="7" id="KW-0573">Peptidoglycan synthesis</keyword>
<evidence type="ECO:0000256" key="6">
    <source>
        <dbReference type="ARBA" id="ARBA00022960"/>
    </source>
</evidence>
<feature type="domain" description="Penicillin-binding protein dimerisation" evidence="12">
    <location>
        <begin position="40"/>
        <end position="303"/>
    </location>
</feature>
<feature type="domain" description="Penicillin-binding protein transpeptidase" evidence="11">
    <location>
        <begin position="591"/>
        <end position="916"/>
    </location>
</feature>
<keyword evidence="5" id="KW-0812">Transmembrane</keyword>
<sequence length="944" mass="104248">MIVFCILSAILVQRVFYLQIVKGQDYLDDYKLQIQKTKEVQGTRGRILDRNGVVLADNKLAYAVTIEDNGDYDTTAEKNEIINETITKVIDIVESNGDAVINNFKVVLDDSGNYVFSMTNDTQRLRFLADIFGYATIDKLSEKERAYTAEDIIDHLCTDKQSGYGIDQSKYTKEEVLKRINIRYAMSLNRFQKYVATTIASDVSEETQAAIMENMDSLQGVNIAEDSLRVYNDSKYFANILGYTGQISQDEYDGLEDDIKEKYSLTDIIGKAGLEQVMDEQLQGTKGEIKLYVNSVGKVIETTKGTEAQAGNDLQLTIDAELQKTAYDLLEEKLAGIVLANLQNVMNYDRSGLEEGSDAIIPIDDVYYSFFGNEIFDTGHFSAPDADSTERAVGEAQVVRKEEVITEILNLLNDPNAAAYSECSKEMQAYLSYVASDLLNAGGIIQKDSINTEDQTYQAWETDETISLYTYLNYAISQNWVDTAKLKQYVEDESSYSDLNQVYQGMVSYIAEALSKDSEFDKLIYRYMIKTGRITGSQVCMILYEQDVLEYDETQYNNLASGAVGPYDFIRGKLETLEITPGQLGLEPCTGSLVAIHPQTGEVLACVSYPGYDNNRLANTMDSSYYSQLSHDQAAPLFNNATQEKTAPGSTFKPMVATAGLTEGVINTGSIVTCNGVFDKFTQNPPKCWVYPNSHGSLNVTGAIQHSCNVFFYEVGYRLGSASQSLNGEEDTGYSSDRGLAKLQEYATLFGLGQTTGIEIPESEPQISDKDAVRSAIGQGTNNYTTTQLARYITAVANRGIVYNISVLDKIVDKNGQTVEDFTPEVLNQIDTVSSSTWDAVQAGMRGVVTSSNTYSSLGDFAMSGKTGTAQQSKTHANHGLFVGYAPSNDPEIAFAIRIKNGYESLYPSEIGRDLMRYYYGLADRSELVTGHAAEIGVSTGHGD</sequence>
<dbReference type="Pfam" id="PF00905">
    <property type="entry name" value="Transpeptidase"/>
    <property type="match status" value="1"/>
</dbReference>
<evidence type="ECO:0000259" key="12">
    <source>
        <dbReference type="Pfam" id="PF03717"/>
    </source>
</evidence>
<evidence type="ECO:0000259" key="11">
    <source>
        <dbReference type="Pfam" id="PF00905"/>
    </source>
</evidence>
<comment type="subcellular location">
    <subcellularLocation>
        <location evidence="2">Cell membrane</location>
    </subcellularLocation>
    <subcellularLocation>
        <location evidence="1">Membrane</location>
        <topology evidence="1">Single-pass membrane protein</topology>
    </subcellularLocation>
</comment>
<evidence type="ECO:0000313" key="13">
    <source>
        <dbReference type="EMBL" id="MCB7386180.1"/>
    </source>
</evidence>
<name>A0ABS8DCN5_9FIRM</name>
<evidence type="ECO:0000256" key="4">
    <source>
        <dbReference type="ARBA" id="ARBA00022475"/>
    </source>
</evidence>
<dbReference type="SUPFAM" id="SSF56601">
    <property type="entry name" value="beta-lactamase/transpeptidase-like"/>
    <property type="match status" value="1"/>
</dbReference>
<protein>
    <submittedName>
        <fullName evidence="13">Penicillin-binding protein</fullName>
    </submittedName>
</protein>
<evidence type="ECO:0000256" key="2">
    <source>
        <dbReference type="ARBA" id="ARBA00004236"/>
    </source>
</evidence>
<dbReference type="InterPro" id="IPR005311">
    <property type="entry name" value="PBP_dimer"/>
</dbReference>
<reference evidence="13 14" key="1">
    <citation type="submission" date="2021-10" db="EMBL/GenBank/DDBJ databases">
        <title>Collection of gut derived symbiotic bacterial strains cultured from healthy donors.</title>
        <authorList>
            <person name="Lin H."/>
            <person name="Littmann E."/>
            <person name="Kohout C."/>
            <person name="Pamer E.G."/>
        </authorList>
    </citation>
    <scope>NUCLEOTIDE SEQUENCE [LARGE SCALE GENOMIC DNA]</scope>
    <source>
        <strain evidence="13 14">DFI.1.165</strain>
    </source>
</reference>
<keyword evidence="9" id="KW-0472">Membrane</keyword>
<dbReference type="InterPro" id="IPR036138">
    <property type="entry name" value="PBP_dimer_sf"/>
</dbReference>
<dbReference type="Proteomes" id="UP001299546">
    <property type="component" value="Unassembled WGS sequence"/>
</dbReference>
<dbReference type="Gene3D" id="1.10.10.1230">
    <property type="entry name" value="Penicillin-binding protein, N-terminal non-catalytic domain, head sub-domain"/>
    <property type="match status" value="1"/>
</dbReference>
<dbReference type="InterPro" id="IPR012338">
    <property type="entry name" value="Beta-lactam/transpept-like"/>
</dbReference>
<evidence type="ECO:0000256" key="8">
    <source>
        <dbReference type="ARBA" id="ARBA00022989"/>
    </source>
</evidence>
<dbReference type="RefSeq" id="WP_066732806.1">
    <property type="nucleotide sequence ID" value="NZ_JAJCIQ010000001.1"/>
</dbReference>
<evidence type="ECO:0000256" key="9">
    <source>
        <dbReference type="ARBA" id="ARBA00023136"/>
    </source>
</evidence>
<evidence type="ECO:0000256" key="5">
    <source>
        <dbReference type="ARBA" id="ARBA00022692"/>
    </source>
</evidence>
<gene>
    <name evidence="13" type="ORF">LIZ65_02665</name>
</gene>
<dbReference type="EMBL" id="JAJCIS010000001">
    <property type="protein sequence ID" value="MCB7386180.1"/>
    <property type="molecule type" value="Genomic_DNA"/>
</dbReference>
<evidence type="ECO:0000256" key="3">
    <source>
        <dbReference type="ARBA" id="ARBA00007171"/>
    </source>
</evidence>
<accession>A0ABS8DCN5</accession>
<dbReference type="Gene3D" id="3.40.710.10">
    <property type="entry name" value="DD-peptidase/beta-lactamase superfamily"/>
    <property type="match status" value="1"/>
</dbReference>
<keyword evidence="8" id="KW-1133">Transmembrane helix</keyword>
<dbReference type="InterPro" id="IPR050515">
    <property type="entry name" value="Beta-lactam/transpept"/>
</dbReference>
<dbReference type="InterPro" id="IPR001460">
    <property type="entry name" value="PCN-bd_Tpept"/>
</dbReference>
<organism evidence="13 14">
    <name type="scientific">Bariatricus massiliensis</name>
    <dbReference type="NCBI Taxonomy" id="1745713"/>
    <lineage>
        <taxon>Bacteria</taxon>
        <taxon>Bacillati</taxon>
        <taxon>Bacillota</taxon>
        <taxon>Clostridia</taxon>
        <taxon>Lachnospirales</taxon>
        <taxon>Lachnospiraceae</taxon>
        <taxon>Bariatricus</taxon>
    </lineage>
</organism>
<evidence type="ECO:0000256" key="10">
    <source>
        <dbReference type="ARBA" id="ARBA00023316"/>
    </source>
</evidence>
<dbReference type="PANTHER" id="PTHR30627:SF2">
    <property type="entry name" value="PEPTIDOGLYCAN D,D-TRANSPEPTIDASE MRDA"/>
    <property type="match status" value="1"/>
</dbReference>
<comment type="caution">
    <text evidence="13">The sequence shown here is derived from an EMBL/GenBank/DDBJ whole genome shotgun (WGS) entry which is preliminary data.</text>
</comment>
<dbReference type="SUPFAM" id="SSF56519">
    <property type="entry name" value="Penicillin binding protein dimerisation domain"/>
    <property type="match status" value="1"/>
</dbReference>
<evidence type="ECO:0000313" key="14">
    <source>
        <dbReference type="Proteomes" id="UP001299546"/>
    </source>
</evidence>
<dbReference type="Pfam" id="PF03717">
    <property type="entry name" value="PBP_dimer"/>
    <property type="match status" value="1"/>
</dbReference>
<dbReference type="PANTHER" id="PTHR30627">
    <property type="entry name" value="PEPTIDOGLYCAN D,D-TRANSPEPTIDASE"/>
    <property type="match status" value="1"/>
</dbReference>
<keyword evidence="14" id="KW-1185">Reference proteome</keyword>
<keyword evidence="6" id="KW-0133">Cell shape</keyword>